<keyword evidence="5 6" id="KW-0472">Membrane</keyword>
<evidence type="ECO:0000256" key="5">
    <source>
        <dbReference type="ARBA" id="ARBA00023136"/>
    </source>
</evidence>
<evidence type="ECO:0000259" key="7">
    <source>
        <dbReference type="Pfam" id="PF00482"/>
    </source>
</evidence>
<keyword evidence="4 6" id="KW-1133">Transmembrane helix</keyword>
<evidence type="ECO:0000256" key="3">
    <source>
        <dbReference type="ARBA" id="ARBA00022692"/>
    </source>
</evidence>
<dbReference type="InterPro" id="IPR042094">
    <property type="entry name" value="T2SS_GspF_sf"/>
</dbReference>
<keyword evidence="9" id="KW-1185">Reference proteome</keyword>
<evidence type="ECO:0000256" key="2">
    <source>
        <dbReference type="ARBA" id="ARBA00022475"/>
    </source>
</evidence>
<sequence length="311" mass="33620">MVVAILLVLAFCLVLWALWLMRDGTTRRVRDRVREIGGAGPTAAVATMRGPSIRISEAGEGGRVARFFRYRPELPTRLPVVVVAALGGAVGLFAYWRVSGWFGMPVGMVGGAIAGVLGTRTLFNWQAQAYLRPLFEQLPDSLGFVVRSVKAGLPVAEALRGLAREMPEPTRSEFGRVVGEISIGRPVEIALWRLYKRTGLTEYAFFAVTLGLQAQTGGSLAETLENLADIVRKRVAMRSRARALAAEGRMSAAILVAMPFVAGLGLMLLSPGYMDVFFQSSGGQQLLITGGTLLALGLLTIRWLIQRATTD</sequence>
<evidence type="ECO:0000256" key="4">
    <source>
        <dbReference type="ARBA" id="ARBA00022989"/>
    </source>
</evidence>
<evidence type="ECO:0000256" key="1">
    <source>
        <dbReference type="ARBA" id="ARBA00004651"/>
    </source>
</evidence>
<accession>A0ABT3NQ92</accession>
<feature type="transmembrane region" description="Helical" evidence="6">
    <location>
        <begin position="6"/>
        <end position="22"/>
    </location>
</feature>
<dbReference type="Pfam" id="PF00482">
    <property type="entry name" value="T2SSF"/>
    <property type="match status" value="1"/>
</dbReference>
<dbReference type="Gene3D" id="1.20.81.30">
    <property type="entry name" value="Type II secretion system (T2SS), domain F"/>
    <property type="match status" value="1"/>
</dbReference>
<name>A0ABT3NQ92_9PROT</name>
<dbReference type="EMBL" id="JAPFQI010000001">
    <property type="protein sequence ID" value="MCW8084326.1"/>
    <property type="molecule type" value="Genomic_DNA"/>
</dbReference>
<dbReference type="InterPro" id="IPR018076">
    <property type="entry name" value="T2SS_GspF_dom"/>
</dbReference>
<feature type="domain" description="Type II secretion system protein GspF" evidence="7">
    <location>
        <begin position="146"/>
        <end position="263"/>
    </location>
</feature>
<dbReference type="RefSeq" id="WP_301587930.1">
    <property type="nucleotide sequence ID" value="NZ_JAPFQI010000001.1"/>
</dbReference>
<dbReference type="PANTHER" id="PTHR35007:SF1">
    <property type="entry name" value="PILUS ASSEMBLY PROTEIN"/>
    <property type="match status" value="1"/>
</dbReference>
<evidence type="ECO:0000313" key="8">
    <source>
        <dbReference type="EMBL" id="MCW8084326.1"/>
    </source>
</evidence>
<proteinExistence type="predicted"/>
<feature type="transmembrane region" description="Helical" evidence="6">
    <location>
        <begin position="252"/>
        <end position="274"/>
    </location>
</feature>
<comment type="caution">
    <text evidence="8">The sequence shown here is derived from an EMBL/GenBank/DDBJ whole genome shotgun (WGS) entry which is preliminary data.</text>
</comment>
<evidence type="ECO:0000256" key="6">
    <source>
        <dbReference type="SAM" id="Phobius"/>
    </source>
</evidence>
<feature type="transmembrane region" description="Helical" evidence="6">
    <location>
        <begin position="286"/>
        <end position="305"/>
    </location>
</feature>
<dbReference type="Proteomes" id="UP001526430">
    <property type="component" value="Unassembled WGS sequence"/>
</dbReference>
<gene>
    <name evidence="8" type="ORF">OF850_01685</name>
</gene>
<reference evidence="8 9" key="1">
    <citation type="submission" date="2022-10" db="EMBL/GenBank/DDBJ databases">
        <title>Roseococcus glaciei nov., sp. nov., isolated from glacier.</title>
        <authorList>
            <person name="Liu Q."/>
            <person name="Xin Y.-H."/>
        </authorList>
    </citation>
    <scope>NUCLEOTIDE SEQUENCE [LARGE SCALE GENOMIC DNA]</scope>
    <source>
        <strain evidence="8 9">MDT2-1-1</strain>
    </source>
</reference>
<organism evidence="8 9">
    <name type="scientific">Sabulicella glaciei</name>
    <dbReference type="NCBI Taxonomy" id="2984948"/>
    <lineage>
        <taxon>Bacteria</taxon>
        <taxon>Pseudomonadati</taxon>
        <taxon>Pseudomonadota</taxon>
        <taxon>Alphaproteobacteria</taxon>
        <taxon>Acetobacterales</taxon>
        <taxon>Acetobacteraceae</taxon>
        <taxon>Sabulicella</taxon>
    </lineage>
</organism>
<feature type="transmembrane region" description="Helical" evidence="6">
    <location>
        <begin position="102"/>
        <end position="123"/>
    </location>
</feature>
<keyword evidence="3 6" id="KW-0812">Transmembrane</keyword>
<comment type="subcellular location">
    <subcellularLocation>
        <location evidence="1">Cell membrane</location>
        <topology evidence="1">Multi-pass membrane protein</topology>
    </subcellularLocation>
</comment>
<evidence type="ECO:0000313" key="9">
    <source>
        <dbReference type="Proteomes" id="UP001526430"/>
    </source>
</evidence>
<feature type="transmembrane region" description="Helical" evidence="6">
    <location>
        <begin position="78"/>
        <end position="96"/>
    </location>
</feature>
<keyword evidence="2" id="KW-1003">Cell membrane</keyword>
<protein>
    <submittedName>
        <fullName evidence="8">Type II secretion system F family protein</fullName>
    </submittedName>
</protein>
<dbReference type="PANTHER" id="PTHR35007">
    <property type="entry name" value="INTEGRAL MEMBRANE PROTEIN-RELATED"/>
    <property type="match status" value="1"/>
</dbReference>